<feature type="domain" description="Amidohydrolase-related" evidence="1">
    <location>
        <begin position="46"/>
        <end position="347"/>
    </location>
</feature>
<dbReference type="Proteomes" id="UP001519363">
    <property type="component" value="Unassembled WGS sequence"/>
</dbReference>
<dbReference type="PANTHER" id="PTHR43135">
    <property type="entry name" value="ALPHA-D-RIBOSE 1-METHYLPHOSPHONATE 5-TRIPHOSPHATE DIPHOSPHATASE"/>
    <property type="match status" value="1"/>
</dbReference>
<dbReference type="SUPFAM" id="SSF51556">
    <property type="entry name" value="Metallo-dependent hydrolases"/>
    <property type="match status" value="1"/>
</dbReference>
<dbReference type="Gene3D" id="3.40.50.10910">
    <property type="entry name" value="Amidohydrolase"/>
    <property type="match status" value="1"/>
</dbReference>
<reference evidence="2 3" key="1">
    <citation type="submission" date="2021-03" db="EMBL/GenBank/DDBJ databases">
        <title>Sequencing the genomes of 1000 actinobacteria strains.</title>
        <authorList>
            <person name="Klenk H.-P."/>
        </authorList>
    </citation>
    <scope>NUCLEOTIDE SEQUENCE [LARGE SCALE GENOMIC DNA]</scope>
    <source>
        <strain evidence="2 3">DSM 44580</strain>
    </source>
</reference>
<dbReference type="EMBL" id="JAGIOO010000001">
    <property type="protein sequence ID" value="MBP2478434.1"/>
    <property type="molecule type" value="Genomic_DNA"/>
</dbReference>
<dbReference type="InterPro" id="IPR006680">
    <property type="entry name" value="Amidohydro-rel"/>
</dbReference>
<gene>
    <name evidence="2" type="ORF">JOF53_007306</name>
</gene>
<dbReference type="Gene3D" id="1.20.58.520">
    <property type="entry name" value="Amidohydrolase"/>
    <property type="match status" value="1"/>
</dbReference>
<dbReference type="Gene3D" id="2.30.40.10">
    <property type="entry name" value="Urease, subunit C, domain 1"/>
    <property type="match status" value="1"/>
</dbReference>
<evidence type="ECO:0000313" key="3">
    <source>
        <dbReference type="Proteomes" id="UP001519363"/>
    </source>
</evidence>
<dbReference type="InterPro" id="IPR011059">
    <property type="entry name" value="Metal-dep_hydrolase_composite"/>
</dbReference>
<dbReference type="InterPro" id="IPR051781">
    <property type="entry name" value="Metallo-dep_Hydrolase"/>
</dbReference>
<proteinExistence type="predicted"/>
<comment type="caution">
    <text evidence="2">The sequence shown here is derived from an EMBL/GenBank/DDBJ whole genome shotgun (WGS) entry which is preliminary data.</text>
</comment>
<evidence type="ECO:0000259" key="1">
    <source>
        <dbReference type="Pfam" id="PF01979"/>
    </source>
</evidence>
<dbReference type="InterPro" id="IPR032466">
    <property type="entry name" value="Metal_Hydrolase"/>
</dbReference>
<organism evidence="2 3">
    <name type="scientific">Crossiella equi</name>
    <dbReference type="NCBI Taxonomy" id="130796"/>
    <lineage>
        <taxon>Bacteria</taxon>
        <taxon>Bacillati</taxon>
        <taxon>Actinomycetota</taxon>
        <taxon>Actinomycetes</taxon>
        <taxon>Pseudonocardiales</taxon>
        <taxon>Pseudonocardiaceae</taxon>
        <taxon>Crossiella</taxon>
    </lineage>
</organism>
<sequence>MTRTAIFNVRVFDGTALTEPGTVVLDGPVFGLGTDGAEVLDAEGATLLPGLIDTHVHLGGEDTLRQLARHGVTTALDMASWPPEKVTALRDRPGVTDIRSAGLPAIGPGGVHAKVLGLPPEAVVLTPEQAEEFVRARVAERVDYVKVVLEEPGAGGPDEETARALVRAAHAAGLKVVAHAASVGAYALAAEVGPDVVTHLPFDGVVREQDVAALAGAGQVVSTTLTMGLAMRGPEALEVMAPSVLALHRAGVPLLAGTDAHDQGALPGVRHGKSLLQELELLARCGLSPVEVLRAATWEPARHFGLLDRGAIRPGLRADAVLVAGDPVQDITTVHNVQKVWCAGQLVN</sequence>
<protein>
    <submittedName>
        <fullName evidence="2">Imidazolonepropionase-like amidohydrolase</fullName>
    </submittedName>
</protein>
<keyword evidence="3" id="KW-1185">Reference proteome</keyword>
<dbReference type="RefSeq" id="WP_209707551.1">
    <property type="nucleotide sequence ID" value="NZ_JAGIOO010000001.1"/>
</dbReference>
<accession>A0ABS5AQE0</accession>
<dbReference type="PANTHER" id="PTHR43135:SF3">
    <property type="entry name" value="ALPHA-D-RIBOSE 1-METHYLPHOSPHONATE 5-TRIPHOSPHATE DIPHOSPHATASE"/>
    <property type="match status" value="1"/>
</dbReference>
<evidence type="ECO:0000313" key="2">
    <source>
        <dbReference type="EMBL" id="MBP2478434.1"/>
    </source>
</evidence>
<dbReference type="Gene3D" id="3.30.110.90">
    <property type="entry name" value="Amidohydrolase"/>
    <property type="match status" value="1"/>
</dbReference>
<name>A0ABS5AQE0_9PSEU</name>
<dbReference type="SUPFAM" id="SSF51338">
    <property type="entry name" value="Composite domain of metallo-dependent hydrolases"/>
    <property type="match status" value="1"/>
</dbReference>
<dbReference type="Pfam" id="PF01979">
    <property type="entry name" value="Amidohydro_1"/>
    <property type="match status" value="1"/>
</dbReference>